<sequence length="266" mass="30932">MPTIYRRKPGSRRYIDYTNEQLQQCLSDVRSKTLTQREASIKYNIPRSTIKNKLKNKHRNKPGHPTVFTTEEEQAFVAHTTALSEYGFPITEIDLKIIIQNYLSSRGRQIKQFKNNVPGTEWVRGFLNRNKTLSRRLANNIKKARAAISEQIITDFIENLNEELKGIPPENIYNYDESNPTDDPGKKRVICRRGAKYPETVVNATKVSFSVMFSEHLWSTWTDNSPNRAGYNRSKSGWMDSITFEDWFMSHLLPRLCKCTCCDRVN</sequence>
<dbReference type="SUPFAM" id="SSF46689">
    <property type="entry name" value="Homeodomain-like"/>
    <property type="match status" value="1"/>
</dbReference>
<accession>A0ABR3H9E7</accession>
<keyword evidence="4" id="KW-1185">Reference proteome</keyword>
<evidence type="ECO:0000259" key="2">
    <source>
        <dbReference type="Pfam" id="PF05225"/>
    </source>
</evidence>
<dbReference type="Pfam" id="PF05225">
    <property type="entry name" value="HTH_psq"/>
    <property type="match status" value="1"/>
</dbReference>
<dbReference type="PANTHER" id="PTHR19303">
    <property type="entry name" value="TRANSPOSON"/>
    <property type="match status" value="1"/>
</dbReference>
<evidence type="ECO:0000313" key="3">
    <source>
        <dbReference type="EMBL" id="KAL0861424.1"/>
    </source>
</evidence>
<feature type="domain" description="HTH psq-type" evidence="2">
    <location>
        <begin position="18"/>
        <end position="57"/>
    </location>
</feature>
<dbReference type="InterPro" id="IPR007889">
    <property type="entry name" value="HTH_Psq"/>
</dbReference>
<evidence type="ECO:0000313" key="4">
    <source>
        <dbReference type="Proteomes" id="UP001549920"/>
    </source>
</evidence>
<dbReference type="EMBL" id="JBEUOH010000023">
    <property type="protein sequence ID" value="KAL0861424.1"/>
    <property type="molecule type" value="Genomic_DNA"/>
</dbReference>
<name>A0ABR3H9E7_LOXSC</name>
<dbReference type="InterPro" id="IPR050863">
    <property type="entry name" value="CenT-Element_Derived"/>
</dbReference>
<dbReference type="Gene3D" id="1.10.10.60">
    <property type="entry name" value="Homeodomain-like"/>
    <property type="match status" value="1"/>
</dbReference>
<protein>
    <recommendedName>
        <fullName evidence="2">HTH psq-type domain-containing protein</fullName>
    </recommendedName>
</protein>
<dbReference type="PANTHER" id="PTHR19303:SF74">
    <property type="entry name" value="POGO TRANSPOSABLE ELEMENT WITH KRAB DOMAIN"/>
    <property type="match status" value="1"/>
</dbReference>
<comment type="caution">
    <text evidence="3">The sequence shown here is derived from an EMBL/GenBank/DDBJ whole genome shotgun (WGS) entry which is preliminary data.</text>
</comment>
<gene>
    <name evidence="3" type="ORF">ABMA27_008968</name>
</gene>
<proteinExistence type="predicted"/>
<dbReference type="InterPro" id="IPR009057">
    <property type="entry name" value="Homeodomain-like_sf"/>
</dbReference>
<dbReference type="Proteomes" id="UP001549920">
    <property type="component" value="Unassembled WGS sequence"/>
</dbReference>
<reference evidence="3 4" key="1">
    <citation type="submission" date="2024-06" db="EMBL/GenBank/DDBJ databases">
        <title>A chromosome-level genome assembly of beet webworm, Loxostege sticticalis.</title>
        <authorList>
            <person name="Zhang Y."/>
        </authorList>
    </citation>
    <scope>NUCLEOTIDE SEQUENCE [LARGE SCALE GENOMIC DNA]</scope>
    <source>
        <strain evidence="3">AQ026</strain>
        <tissue evidence="3">Whole body</tissue>
    </source>
</reference>
<comment type="subcellular location">
    <subcellularLocation>
        <location evidence="1">Nucleus</location>
    </subcellularLocation>
</comment>
<organism evidence="3 4">
    <name type="scientific">Loxostege sticticalis</name>
    <name type="common">Beet webworm moth</name>
    <dbReference type="NCBI Taxonomy" id="481309"/>
    <lineage>
        <taxon>Eukaryota</taxon>
        <taxon>Metazoa</taxon>
        <taxon>Ecdysozoa</taxon>
        <taxon>Arthropoda</taxon>
        <taxon>Hexapoda</taxon>
        <taxon>Insecta</taxon>
        <taxon>Pterygota</taxon>
        <taxon>Neoptera</taxon>
        <taxon>Endopterygota</taxon>
        <taxon>Lepidoptera</taxon>
        <taxon>Glossata</taxon>
        <taxon>Ditrysia</taxon>
        <taxon>Pyraloidea</taxon>
        <taxon>Crambidae</taxon>
        <taxon>Pyraustinae</taxon>
        <taxon>Loxostege</taxon>
    </lineage>
</organism>
<evidence type="ECO:0000256" key="1">
    <source>
        <dbReference type="ARBA" id="ARBA00004123"/>
    </source>
</evidence>